<name>A0A0A9D185_ARUDO</name>
<protein>
    <submittedName>
        <fullName evidence="1">Uncharacterized protein</fullName>
    </submittedName>
</protein>
<dbReference type="AlphaFoldDB" id="A0A0A9D185"/>
<reference evidence="1" key="1">
    <citation type="submission" date="2014-09" db="EMBL/GenBank/DDBJ databases">
        <authorList>
            <person name="Magalhaes I.L.F."/>
            <person name="Oliveira U."/>
            <person name="Santos F.R."/>
            <person name="Vidigal T.H.D.A."/>
            <person name="Brescovit A.D."/>
            <person name="Santos A.J."/>
        </authorList>
    </citation>
    <scope>NUCLEOTIDE SEQUENCE</scope>
    <source>
        <tissue evidence="1">Shoot tissue taken approximately 20 cm above the soil surface</tissue>
    </source>
</reference>
<reference evidence="1" key="2">
    <citation type="journal article" date="2015" name="Data Brief">
        <title>Shoot transcriptome of the giant reed, Arundo donax.</title>
        <authorList>
            <person name="Barrero R.A."/>
            <person name="Guerrero F.D."/>
            <person name="Moolhuijzen P."/>
            <person name="Goolsby J.A."/>
            <person name="Tidwell J."/>
            <person name="Bellgard S.E."/>
            <person name="Bellgard M.I."/>
        </authorList>
    </citation>
    <scope>NUCLEOTIDE SEQUENCE</scope>
    <source>
        <tissue evidence="1">Shoot tissue taken approximately 20 cm above the soil surface</tissue>
    </source>
</reference>
<organism evidence="1">
    <name type="scientific">Arundo donax</name>
    <name type="common">Giant reed</name>
    <name type="synonym">Donax arundinaceus</name>
    <dbReference type="NCBI Taxonomy" id="35708"/>
    <lineage>
        <taxon>Eukaryota</taxon>
        <taxon>Viridiplantae</taxon>
        <taxon>Streptophyta</taxon>
        <taxon>Embryophyta</taxon>
        <taxon>Tracheophyta</taxon>
        <taxon>Spermatophyta</taxon>
        <taxon>Magnoliopsida</taxon>
        <taxon>Liliopsida</taxon>
        <taxon>Poales</taxon>
        <taxon>Poaceae</taxon>
        <taxon>PACMAD clade</taxon>
        <taxon>Arundinoideae</taxon>
        <taxon>Arundineae</taxon>
        <taxon>Arundo</taxon>
    </lineage>
</organism>
<dbReference type="EMBL" id="GBRH01215561">
    <property type="protein sequence ID" value="JAD82334.1"/>
    <property type="molecule type" value="Transcribed_RNA"/>
</dbReference>
<proteinExistence type="predicted"/>
<accession>A0A0A9D185</accession>
<sequence>MNYLTRMEHWVGANIALTLSPDLFRTRSSTRKCPIFLLTIPCIYFYTRDGERGLSLVVRTLSSTLRS</sequence>
<evidence type="ECO:0000313" key="1">
    <source>
        <dbReference type="EMBL" id="JAD82334.1"/>
    </source>
</evidence>